<organism evidence="2 3">
    <name type="scientific">Burkholderia territorii</name>
    <dbReference type="NCBI Taxonomy" id="1503055"/>
    <lineage>
        <taxon>Bacteria</taxon>
        <taxon>Pseudomonadati</taxon>
        <taxon>Pseudomonadota</taxon>
        <taxon>Betaproteobacteria</taxon>
        <taxon>Burkholderiales</taxon>
        <taxon>Burkholderiaceae</taxon>
        <taxon>Burkholderia</taxon>
        <taxon>Burkholderia cepacia complex</taxon>
    </lineage>
</organism>
<protein>
    <submittedName>
        <fullName evidence="2">Penicillin-binding protein 1C</fullName>
    </submittedName>
</protein>
<dbReference type="Pfam" id="PF06832">
    <property type="entry name" value="BiPBP_C"/>
    <property type="match status" value="1"/>
</dbReference>
<accession>A0A6L3NCH5</accession>
<evidence type="ECO:0000259" key="1">
    <source>
        <dbReference type="Pfam" id="PF06832"/>
    </source>
</evidence>
<reference evidence="2 3" key="1">
    <citation type="submission" date="2019-09" db="EMBL/GenBank/DDBJ databases">
        <title>Draft genome sequences of 48 bacterial type strains from the CCUG.</title>
        <authorList>
            <person name="Tunovic T."/>
            <person name="Pineiro-Iglesias B."/>
            <person name="Unosson C."/>
            <person name="Inganas E."/>
            <person name="Ohlen M."/>
            <person name="Cardew S."/>
            <person name="Jensie-Markopoulos S."/>
            <person name="Salva-Serra F."/>
            <person name="Jaen-Luchoro D."/>
            <person name="Karlsson R."/>
            <person name="Svensson-Stadler L."/>
            <person name="Chun J."/>
            <person name="Moore E."/>
        </authorList>
    </citation>
    <scope>NUCLEOTIDE SEQUENCE [LARGE SCALE GENOMIC DNA]</scope>
    <source>
        <strain evidence="2 3">CCUG 65687</strain>
    </source>
</reference>
<dbReference type="AlphaFoldDB" id="A0A6L3NCH5"/>
<feature type="non-terminal residue" evidence="2">
    <location>
        <position position="1"/>
    </location>
</feature>
<feature type="domain" description="Penicillin-binding C-terminal" evidence="1">
    <location>
        <begin position="32"/>
        <end position="113"/>
    </location>
</feature>
<gene>
    <name evidence="2" type="ORF">F7R13_21900</name>
</gene>
<name>A0A6L3NCH5_9BURK</name>
<dbReference type="Proteomes" id="UP000473571">
    <property type="component" value="Unassembled WGS sequence"/>
</dbReference>
<evidence type="ECO:0000313" key="3">
    <source>
        <dbReference type="Proteomes" id="UP000473571"/>
    </source>
</evidence>
<evidence type="ECO:0000313" key="2">
    <source>
        <dbReference type="EMBL" id="KAB0662078.1"/>
    </source>
</evidence>
<dbReference type="EMBL" id="VZOL01000360">
    <property type="protein sequence ID" value="KAB0662078.1"/>
    <property type="molecule type" value="Genomic_DNA"/>
</dbReference>
<comment type="caution">
    <text evidence="2">The sequence shown here is derived from an EMBL/GenBank/DDBJ whole genome shotgun (WGS) entry which is preliminary data.</text>
</comment>
<sequence length="127" mass="13905">NVEPSRDEWFVAGTALDTIRLAAPVTPGKDGARAPLTIGAPTDGTIFAIDPDIPPMNQRIWFERSSGHAARFAWRLDDKVIGHADRIAWMPWPGRHRLELVDARGNVADAIGFEVRGAFAKPAARKP</sequence>
<proteinExistence type="predicted"/>
<dbReference type="InterPro" id="IPR009647">
    <property type="entry name" value="PBP_C"/>
</dbReference>